<accession>A0A6B1F624</accession>
<dbReference type="Gene3D" id="3.30.1490.300">
    <property type="match status" value="1"/>
</dbReference>
<dbReference type="AlphaFoldDB" id="A0A6B1F624"/>
<dbReference type="Gene3D" id="3.30.420.40">
    <property type="match status" value="2"/>
</dbReference>
<gene>
    <name evidence="1" type="ORF">F4162_02040</name>
</gene>
<organism evidence="1">
    <name type="scientific">Synechococcus sp. SB0676_bin_10</name>
    <dbReference type="NCBI Taxonomy" id="2604869"/>
    <lineage>
        <taxon>Bacteria</taxon>
        <taxon>Bacillati</taxon>
        <taxon>Cyanobacteriota</taxon>
        <taxon>Cyanophyceae</taxon>
        <taxon>Synechococcales</taxon>
        <taxon>Synechococcaceae</taxon>
        <taxon>Synechococcus</taxon>
    </lineage>
</organism>
<dbReference type="EMBL" id="VYDO01000075">
    <property type="protein sequence ID" value="MYG37798.1"/>
    <property type="molecule type" value="Genomic_DNA"/>
</dbReference>
<protein>
    <recommendedName>
        <fullName evidence="2">Pilus assembly protein PilM</fullName>
    </recommendedName>
</protein>
<evidence type="ECO:0008006" key="2">
    <source>
        <dbReference type="Google" id="ProtNLM"/>
    </source>
</evidence>
<proteinExistence type="predicted"/>
<comment type="caution">
    <text evidence="1">The sequence shown here is derived from an EMBL/GenBank/DDBJ whole genome shotgun (WGS) entry which is preliminary data.</text>
</comment>
<sequence>MVAVTGERLWVGNPGLPAMVLDQLSDRLQRARRWLTATTVAMETSDQGVVVLRMVPPRTGQSPQITDCAVAALPEGFITAGVPQEPQALGHFIRDLLDEEEIPVRDVALDLPSACCQARLLRLPAAIPTPALPRLVRQLGIDEEFPMALGQAQVATLPFSPEAGTGLQPVLVIGCERSTVAAWLQTMAAAGLTLRRLGWSQTTLLRALQGLQPLFGERELVGLLDLQPRTSWLTLVLDGVPRTMTSLPSLPDPGFHQRLQQQLDGEEPGPDGDLPPLDPQASQALAWALINTVEAVQQHHGAMAQLYLVGPGSAYPHIAEQIAGQSGWPTALLDPMALLCVRHPLPPEAVVGSAMAQLVTTALEEI</sequence>
<evidence type="ECO:0000313" key="1">
    <source>
        <dbReference type="EMBL" id="MYG37798.1"/>
    </source>
</evidence>
<reference evidence="1" key="1">
    <citation type="submission" date="2019-09" db="EMBL/GenBank/DDBJ databases">
        <title>Characterisation of the sponge microbiome using genome-centric metagenomics.</title>
        <authorList>
            <person name="Engelberts J.P."/>
            <person name="Robbins S.J."/>
            <person name="De Goeij J.M."/>
            <person name="Aranda M."/>
            <person name="Bell S.C."/>
            <person name="Webster N.S."/>
        </authorList>
    </citation>
    <scope>NUCLEOTIDE SEQUENCE</scope>
    <source>
        <strain evidence="1">SB0676_bin_10</strain>
    </source>
</reference>
<name>A0A6B1F624_9SYNE</name>